<dbReference type="PANTHER" id="PTHR47784:SF5">
    <property type="entry name" value="STEROL UPTAKE CONTROL PROTEIN 2"/>
    <property type="match status" value="1"/>
</dbReference>
<evidence type="ECO:0000256" key="1">
    <source>
        <dbReference type="ARBA" id="ARBA00023242"/>
    </source>
</evidence>
<keyword evidence="4" id="KW-1185">Reference proteome</keyword>
<dbReference type="SMART" id="SM00066">
    <property type="entry name" value="GAL4"/>
    <property type="match status" value="1"/>
</dbReference>
<sequence length="433" mass="49617">MTTSTRCRKPHTRSRAGCLTCRKRRVRCDGGQPICTKCTKSRRACEYSSDLPLRDRRAEWLPGEHHPWTVDTQVALNPASSMTNSMDPFDCLGLDMSYKSRQLLHYFRYAKGCTDMLSNTPGKDPFSLLSIHPDALRDTLLVAGLHYAWTVGDIHTYHTHYSFQGFKARIGSSAALQKIFTQENVAEFSDFLSLVYDWREQRIGNLDKRLGAMRMMPFFFAVLPPDAKFYDIDASPMVECLKTLTATILFTTDDHSTYDPGWEWIEGSESRLLYETVKAHFASLSEPQDDDSSETRLSTSWSSMCVATGLYLHSALGIWHSGESLEPRMFRRFLSILMRDVDRNVHHIRSPSLSDLWFWKTFLGAYSIAKLQPSASKKDMGEFERCFDRLIGTWSRVCGVDKWEDAHARLVNITWPLGQSLDLAEKVWKKATR</sequence>
<dbReference type="EMBL" id="MIKF01000003">
    <property type="protein sequence ID" value="RTE84968.1"/>
    <property type="molecule type" value="Genomic_DNA"/>
</dbReference>
<dbReference type="GO" id="GO:0001228">
    <property type="term" value="F:DNA-binding transcription activator activity, RNA polymerase II-specific"/>
    <property type="evidence" value="ECO:0007669"/>
    <property type="project" value="TreeGrafter"/>
</dbReference>
<proteinExistence type="predicted"/>
<dbReference type="CDD" id="cd00067">
    <property type="entry name" value="GAL4"/>
    <property type="match status" value="1"/>
</dbReference>
<dbReference type="Proteomes" id="UP000287124">
    <property type="component" value="Unassembled WGS sequence"/>
</dbReference>
<dbReference type="InterPro" id="IPR001138">
    <property type="entry name" value="Zn2Cys6_DnaBD"/>
</dbReference>
<dbReference type="PROSITE" id="PS50048">
    <property type="entry name" value="ZN2_CY6_FUNGAL_2"/>
    <property type="match status" value="1"/>
</dbReference>
<accession>A0A430MAM3</accession>
<dbReference type="AlphaFoldDB" id="A0A430MAM3"/>
<comment type="caution">
    <text evidence="3">The sequence shown here is derived from an EMBL/GenBank/DDBJ whole genome shotgun (WGS) entry which is preliminary data.</text>
</comment>
<evidence type="ECO:0000313" key="4">
    <source>
        <dbReference type="Proteomes" id="UP000287124"/>
    </source>
</evidence>
<gene>
    <name evidence="3" type="ORF">BHE90_000472</name>
</gene>
<keyword evidence="1" id="KW-0539">Nucleus</keyword>
<dbReference type="InterPro" id="IPR036864">
    <property type="entry name" value="Zn2-C6_fun-type_DNA-bd_sf"/>
</dbReference>
<dbReference type="Pfam" id="PF00172">
    <property type="entry name" value="Zn_clus"/>
    <property type="match status" value="1"/>
</dbReference>
<dbReference type="SUPFAM" id="SSF57701">
    <property type="entry name" value="Zn2/Cys6 DNA-binding domain"/>
    <property type="match status" value="1"/>
</dbReference>
<evidence type="ECO:0000313" key="3">
    <source>
        <dbReference type="EMBL" id="RTE84968.1"/>
    </source>
</evidence>
<evidence type="ECO:0000259" key="2">
    <source>
        <dbReference type="PROSITE" id="PS50048"/>
    </source>
</evidence>
<name>A0A430MAM3_9HYPO</name>
<feature type="domain" description="Zn(2)-C6 fungal-type" evidence="2">
    <location>
        <begin position="17"/>
        <end position="47"/>
    </location>
</feature>
<dbReference type="GO" id="GO:0008270">
    <property type="term" value="F:zinc ion binding"/>
    <property type="evidence" value="ECO:0007669"/>
    <property type="project" value="InterPro"/>
</dbReference>
<dbReference type="Gene3D" id="4.10.240.10">
    <property type="entry name" value="Zn(2)-C6 fungal-type DNA-binding domain"/>
    <property type="match status" value="1"/>
</dbReference>
<dbReference type="InterPro" id="IPR053157">
    <property type="entry name" value="Sterol_Uptake_Regulator"/>
</dbReference>
<protein>
    <recommendedName>
        <fullName evidence="2">Zn(2)-C6 fungal-type domain-containing protein</fullName>
    </recommendedName>
</protein>
<dbReference type="PROSITE" id="PS00463">
    <property type="entry name" value="ZN2_CY6_FUNGAL_1"/>
    <property type="match status" value="1"/>
</dbReference>
<organism evidence="3 4">
    <name type="scientific">Fusarium euwallaceae</name>
    <dbReference type="NCBI Taxonomy" id="1147111"/>
    <lineage>
        <taxon>Eukaryota</taxon>
        <taxon>Fungi</taxon>
        <taxon>Dikarya</taxon>
        <taxon>Ascomycota</taxon>
        <taxon>Pezizomycotina</taxon>
        <taxon>Sordariomycetes</taxon>
        <taxon>Hypocreomycetidae</taxon>
        <taxon>Hypocreales</taxon>
        <taxon>Nectriaceae</taxon>
        <taxon>Fusarium</taxon>
        <taxon>Fusarium solani species complex</taxon>
    </lineage>
</organism>
<dbReference type="PANTHER" id="PTHR47784">
    <property type="entry name" value="STEROL UPTAKE CONTROL PROTEIN 2"/>
    <property type="match status" value="1"/>
</dbReference>
<reference evidence="3 4" key="1">
    <citation type="submission" date="2017-06" db="EMBL/GenBank/DDBJ databases">
        <title>Comparative genomic analysis of Ambrosia Fusariam Clade fungi.</title>
        <authorList>
            <person name="Stajich J.E."/>
            <person name="Carrillo J."/>
            <person name="Kijimoto T."/>
            <person name="Eskalen A."/>
            <person name="O'Donnell K."/>
            <person name="Kasson M."/>
        </authorList>
    </citation>
    <scope>NUCLEOTIDE SEQUENCE [LARGE SCALE GENOMIC DNA]</scope>
    <source>
        <strain evidence="3 4">UCR1854</strain>
    </source>
</reference>